<dbReference type="EMBL" id="CM023481">
    <property type="protein sequence ID" value="KAH6944349.1"/>
    <property type="molecule type" value="Genomic_DNA"/>
</dbReference>
<comment type="caution">
    <text evidence="1">The sequence shown here is derived from an EMBL/GenBank/DDBJ whole genome shotgun (WGS) entry which is preliminary data.</text>
</comment>
<accession>A0ACB7THN4</accession>
<evidence type="ECO:0000313" key="2">
    <source>
        <dbReference type="Proteomes" id="UP000821845"/>
    </source>
</evidence>
<protein>
    <submittedName>
        <fullName evidence="1">Uncharacterized protein</fullName>
    </submittedName>
</protein>
<evidence type="ECO:0000313" key="1">
    <source>
        <dbReference type="EMBL" id="KAH6944349.1"/>
    </source>
</evidence>
<organism evidence="1 2">
    <name type="scientific">Hyalomma asiaticum</name>
    <name type="common">Tick</name>
    <dbReference type="NCBI Taxonomy" id="266040"/>
    <lineage>
        <taxon>Eukaryota</taxon>
        <taxon>Metazoa</taxon>
        <taxon>Ecdysozoa</taxon>
        <taxon>Arthropoda</taxon>
        <taxon>Chelicerata</taxon>
        <taxon>Arachnida</taxon>
        <taxon>Acari</taxon>
        <taxon>Parasitiformes</taxon>
        <taxon>Ixodida</taxon>
        <taxon>Ixodoidea</taxon>
        <taxon>Ixodidae</taxon>
        <taxon>Hyalomminae</taxon>
        <taxon>Hyalomma</taxon>
    </lineage>
</organism>
<dbReference type="Proteomes" id="UP000821845">
    <property type="component" value="Chromosome 1"/>
</dbReference>
<sequence length="136" mass="14793">MTWKDAAVAEVRREPSSTIPSRQEPVPPDAFHAARRAPPHDGGLLRGTITFGNARPGEAAGGDTNRSTAVSGFTRQETPPPAGEDAPMTLNAQRVLLLILGEAQKKKKKKLRSHRHGHAPLRRAVPKFAQINVENR</sequence>
<reference evidence="1" key="1">
    <citation type="submission" date="2020-05" db="EMBL/GenBank/DDBJ databases">
        <title>Large-scale comparative analyses of tick genomes elucidate their genetic diversity and vector capacities.</title>
        <authorList>
            <person name="Jia N."/>
            <person name="Wang J."/>
            <person name="Shi W."/>
            <person name="Du L."/>
            <person name="Sun Y."/>
            <person name="Zhan W."/>
            <person name="Jiang J."/>
            <person name="Wang Q."/>
            <person name="Zhang B."/>
            <person name="Ji P."/>
            <person name="Sakyi L.B."/>
            <person name="Cui X."/>
            <person name="Yuan T."/>
            <person name="Jiang B."/>
            <person name="Yang W."/>
            <person name="Lam T.T.-Y."/>
            <person name="Chang Q."/>
            <person name="Ding S."/>
            <person name="Wang X."/>
            <person name="Zhu J."/>
            <person name="Ruan X."/>
            <person name="Zhao L."/>
            <person name="Wei J."/>
            <person name="Que T."/>
            <person name="Du C."/>
            <person name="Cheng J."/>
            <person name="Dai P."/>
            <person name="Han X."/>
            <person name="Huang E."/>
            <person name="Gao Y."/>
            <person name="Liu J."/>
            <person name="Shao H."/>
            <person name="Ye R."/>
            <person name="Li L."/>
            <person name="Wei W."/>
            <person name="Wang X."/>
            <person name="Wang C."/>
            <person name="Yang T."/>
            <person name="Huo Q."/>
            <person name="Li W."/>
            <person name="Guo W."/>
            <person name="Chen H."/>
            <person name="Zhou L."/>
            <person name="Ni X."/>
            <person name="Tian J."/>
            <person name="Zhou Y."/>
            <person name="Sheng Y."/>
            <person name="Liu T."/>
            <person name="Pan Y."/>
            <person name="Xia L."/>
            <person name="Li J."/>
            <person name="Zhao F."/>
            <person name="Cao W."/>
        </authorList>
    </citation>
    <scope>NUCLEOTIDE SEQUENCE</scope>
    <source>
        <strain evidence="1">Hyas-2018</strain>
    </source>
</reference>
<name>A0ACB7THN4_HYAAI</name>
<keyword evidence="2" id="KW-1185">Reference proteome</keyword>
<gene>
    <name evidence="1" type="ORF">HPB50_002731</name>
</gene>
<proteinExistence type="predicted"/>